<dbReference type="EC" id="3.4.19.12" evidence="3"/>
<accession>A0A8H3TX95</accession>
<dbReference type="SUPFAM" id="SSF54001">
    <property type="entry name" value="Cysteine proteinases"/>
    <property type="match status" value="1"/>
</dbReference>
<feature type="compositionally biased region" description="Low complexity" evidence="8">
    <location>
        <begin position="280"/>
        <end position="291"/>
    </location>
</feature>
<dbReference type="Pfam" id="PF00443">
    <property type="entry name" value="UCH"/>
    <property type="match status" value="1"/>
</dbReference>
<keyword evidence="5" id="KW-0833">Ubl conjugation pathway</keyword>
<dbReference type="PROSITE" id="PS00972">
    <property type="entry name" value="USP_1"/>
    <property type="match status" value="1"/>
</dbReference>
<feature type="region of interest" description="Disordered" evidence="8">
    <location>
        <begin position="109"/>
        <end position="321"/>
    </location>
</feature>
<comment type="caution">
    <text evidence="11">The sequence shown here is derived from an EMBL/GenBank/DDBJ whole genome shotgun (WGS) entry which is preliminary data.</text>
</comment>
<keyword evidence="7" id="KW-0788">Thiol protease</keyword>
<keyword evidence="4" id="KW-0645">Protease</keyword>
<evidence type="ECO:0000256" key="5">
    <source>
        <dbReference type="ARBA" id="ARBA00022786"/>
    </source>
</evidence>
<evidence type="ECO:0000256" key="2">
    <source>
        <dbReference type="ARBA" id="ARBA00009085"/>
    </source>
</evidence>
<evidence type="ECO:0000256" key="8">
    <source>
        <dbReference type="SAM" id="MobiDB-lite"/>
    </source>
</evidence>
<feature type="region of interest" description="Disordered" evidence="8">
    <location>
        <begin position="358"/>
        <end position="417"/>
    </location>
</feature>
<gene>
    <name evidence="11" type="ORF">NliqN6_5312</name>
</gene>
<dbReference type="GO" id="GO:0004843">
    <property type="term" value="F:cysteine-type deubiquitinase activity"/>
    <property type="evidence" value="ECO:0007669"/>
    <property type="project" value="UniProtKB-EC"/>
</dbReference>
<dbReference type="InterPro" id="IPR038765">
    <property type="entry name" value="Papain-like_cys_pep_sf"/>
</dbReference>
<feature type="compositionally biased region" description="Low complexity" evidence="8">
    <location>
        <begin position="667"/>
        <end position="679"/>
    </location>
</feature>
<dbReference type="Gene3D" id="3.90.70.10">
    <property type="entry name" value="Cysteine proteinases"/>
    <property type="match status" value="1"/>
</dbReference>
<feature type="compositionally biased region" description="Low complexity" evidence="8">
    <location>
        <begin position="142"/>
        <end position="169"/>
    </location>
</feature>
<dbReference type="InterPro" id="IPR018200">
    <property type="entry name" value="USP_CS"/>
</dbReference>
<organism evidence="11 12">
    <name type="scientific">Naganishia liquefaciens</name>
    <dbReference type="NCBI Taxonomy" id="104408"/>
    <lineage>
        <taxon>Eukaryota</taxon>
        <taxon>Fungi</taxon>
        <taxon>Dikarya</taxon>
        <taxon>Basidiomycota</taxon>
        <taxon>Agaricomycotina</taxon>
        <taxon>Tremellomycetes</taxon>
        <taxon>Filobasidiales</taxon>
        <taxon>Filobasidiaceae</taxon>
        <taxon>Naganishia</taxon>
    </lineage>
</organism>
<dbReference type="EMBL" id="BLZA01000032">
    <property type="protein sequence ID" value="GHJ88910.1"/>
    <property type="molecule type" value="Genomic_DNA"/>
</dbReference>
<feature type="compositionally biased region" description="Polar residues" evidence="8">
    <location>
        <begin position="261"/>
        <end position="274"/>
    </location>
</feature>
<evidence type="ECO:0000256" key="3">
    <source>
        <dbReference type="ARBA" id="ARBA00012759"/>
    </source>
</evidence>
<sequence length="1157" mass="124436">MGDPYARLTLAQLREKARLTARPNDYSARSWLANAVRTADTAHGDDARGQRERAFVGYLKALQFFEAFLQHSQAERCRREAAGQQAAYEQFAGRRAELLKRARELETQLRAREVESPSPVEPPEARQAKPEPRTEAKPAVPPSTQTQTPTQTPTPTQTNAATPTAAPGSTTPPLPSPPADEPDTTSGGSIAARLAALKGAGMQVNVSTRRASRDMGAGASAMPVVVNGTTTSRRGSVASVHTASSTGVPSTPRTEHPASSGLESAQQTGSSVTSPHVVVTAPPHSPAALAPAPAPSPTPPGGPAPHPPYPHVRTSRSSTLQGKPAVIEEDDELAQFSSAFPSLVEFEGKALALDESEGAGAGAGAGAGEAEVARETARVKPPLPPTPAAKPASLAAAATINGGGSSSGTTKPPKSLPFTSAIMPDTLDAYLDDPGLNVLLVDTRPGQDHARGWIGDDGRDAREGVSCVWIDPTILSRPGLDSIKLENALSLSPPAEQRAFAARNTADLVVLYDARSTAFPKPGAAEPTAPGRLFSIIFENEFRRVLRRTPVLLVGGYEAWRRYVEQKQGQGQGQSAGAGAGAGYTAVAKGPPPVVATKKPSVVPESPETRALRRDTGVYRSSAYSRNITDNFNPPYPQSMVGLAPSYNGQPLIPHSSSASATTRSQPSAYSSSPYASAAPTPPPLASTSPGPLSRKRSDYVDQHNKPYSGYQGHHASRASVDYPQIHHHHHPHHPSIPQPPPAAATSSSERQDRPRPDRSASIISFDGLSRLPESDDMLYWNDAALGISGLKNLGNTCYMNSTLQCLSATYPLARFFRDGSFKRAINTVNPMGTKGDLAKAFATLISVLWNEQYTFLSPITFRKSISTYAPSFAGTDQHDSQEFLSFLLDGLHEDLNRIRTKPPAVEMTPEREAALETLPPSVAAEKEWQIYKQRNDSLIVDLFQGQYRNRMECLTCHKTSTTYDAFMYLSLPVPQGKQKVVLQELIDSFVQTEVMEKDDAWNCPRCKVPRKATKSLSIARLPPVLLIHLKRFTTTNGVFWDKSETPVIFPTRHLDLTRYIPPSPAQLEGKNPSGPADPTSTTGPFLYDLFAISNHMGSLSNGHYTAFVNSSKGWKYCDDSKITPASERDVVKNPAHAYILWYKRTLPPRTVPATAA</sequence>
<dbReference type="InterPro" id="IPR028889">
    <property type="entry name" value="USP"/>
</dbReference>
<evidence type="ECO:0000259" key="10">
    <source>
        <dbReference type="PROSITE" id="PS50235"/>
    </source>
</evidence>
<dbReference type="InterPro" id="IPR036873">
    <property type="entry name" value="Rhodanese-like_dom_sf"/>
</dbReference>
<reference evidence="11" key="1">
    <citation type="submission" date="2020-07" db="EMBL/GenBank/DDBJ databases">
        <title>Draft Genome Sequence of a Deep-Sea Yeast, Naganishia (Cryptococcus) liquefaciens strain N6.</title>
        <authorList>
            <person name="Han Y.W."/>
            <person name="Kajitani R."/>
            <person name="Morimoto H."/>
            <person name="Parhat M."/>
            <person name="Tsubouchi H."/>
            <person name="Bakenova O."/>
            <person name="Ogata M."/>
            <person name="Argunhan B."/>
            <person name="Aoki R."/>
            <person name="Kajiwara S."/>
            <person name="Itoh T."/>
            <person name="Iwasaki H."/>
        </authorList>
    </citation>
    <scope>NUCLEOTIDE SEQUENCE</scope>
    <source>
        <strain evidence="11">N6</strain>
    </source>
</reference>
<evidence type="ECO:0000256" key="6">
    <source>
        <dbReference type="ARBA" id="ARBA00022801"/>
    </source>
</evidence>
<keyword evidence="12" id="KW-1185">Reference proteome</keyword>
<feature type="compositionally biased region" description="Basic and acidic residues" evidence="8">
    <location>
        <begin position="607"/>
        <end position="617"/>
    </location>
</feature>
<dbReference type="OrthoDB" id="292964at2759"/>
<dbReference type="InterPro" id="IPR001394">
    <property type="entry name" value="Peptidase_C19_UCH"/>
</dbReference>
<dbReference type="PROSITE" id="PS50235">
    <property type="entry name" value="USP_3"/>
    <property type="match status" value="1"/>
</dbReference>
<feature type="compositionally biased region" description="Low complexity" evidence="8">
    <location>
        <begin position="389"/>
        <end position="399"/>
    </location>
</feature>
<feature type="region of interest" description="Disordered" evidence="8">
    <location>
        <begin position="590"/>
        <end position="618"/>
    </location>
</feature>
<dbReference type="PANTHER" id="PTHR21646:SF95">
    <property type="entry name" value="UBIQUITIN CARBOXYL-TERMINAL HYDROLASE 4-RELATED"/>
    <property type="match status" value="1"/>
</dbReference>
<evidence type="ECO:0000313" key="11">
    <source>
        <dbReference type="EMBL" id="GHJ88910.1"/>
    </source>
</evidence>
<dbReference type="AlphaFoldDB" id="A0A8H3TX95"/>
<dbReference type="SUPFAM" id="SSF52821">
    <property type="entry name" value="Rhodanese/Cell cycle control phosphatase"/>
    <property type="match status" value="1"/>
</dbReference>
<feature type="compositionally biased region" description="Pro residues" evidence="8">
    <location>
        <begin position="292"/>
        <end position="310"/>
    </location>
</feature>
<dbReference type="PROSITE" id="PS50206">
    <property type="entry name" value="RHODANESE_3"/>
    <property type="match status" value="1"/>
</dbReference>
<dbReference type="InterPro" id="IPR050185">
    <property type="entry name" value="Ub_carboxyl-term_hydrolase"/>
</dbReference>
<feature type="compositionally biased region" description="Basic and acidic residues" evidence="8">
    <location>
        <begin position="696"/>
        <end position="705"/>
    </location>
</feature>
<dbReference type="Proteomes" id="UP000620104">
    <property type="component" value="Unassembled WGS sequence"/>
</dbReference>
<feature type="compositionally biased region" description="Basic and acidic residues" evidence="8">
    <location>
        <begin position="750"/>
        <end position="759"/>
    </location>
</feature>
<dbReference type="Gene3D" id="3.40.250.10">
    <property type="entry name" value="Rhodanese-like domain"/>
    <property type="match status" value="1"/>
</dbReference>
<evidence type="ECO:0000256" key="1">
    <source>
        <dbReference type="ARBA" id="ARBA00000707"/>
    </source>
</evidence>
<feature type="compositionally biased region" description="Polar residues" evidence="8">
    <location>
        <begin position="227"/>
        <end position="252"/>
    </location>
</feature>
<dbReference type="Gene3D" id="1.20.58.80">
    <property type="entry name" value="Phosphotransferase system, lactose/cellobiose-type IIA subunit"/>
    <property type="match status" value="1"/>
</dbReference>
<feature type="compositionally biased region" description="Basic and acidic residues" evidence="8">
    <location>
        <begin position="123"/>
        <end position="136"/>
    </location>
</feature>
<name>A0A8H3TX95_9TREE</name>
<evidence type="ECO:0000256" key="4">
    <source>
        <dbReference type="ARBA" id="ARBA00022670"/>
    </source>
</evidence>
<proteinExistence type="inferred from homology"/>
<evidence type="ECO:0000259" key="9">
    <source>
        <dbReference type="PROSITE" id="PS50206"/>
    </source>
</evidence>
<protein>
    <recommendedName>
        <fullName evidence="3">ubiquitinyl hydrolase 1</fullName>
        <ecNumber evidence="3">3.4.19.12</ecNumber>
    </recommendedName>
</protein>
<keyword evidence="6" id="KW-0378">Hydrolase</keyword>
<comment type="catalytic activity">
    <reaction evidence="1">
        <text>Thiol-dependent hydrolysis of ester, thioester, amide, peptide and isopeptide bonds formed by the C-terminal Gly of ubiquitin (a 76-residue protein attached to proteins as an intracellular targeting signal).</text>
        <dbReference type="EC" id="3.4.19.12"/>
    </reaction>
</comment>
<feature type="compositionally biased region" description="Polar residues" evidence="8">
    <location>
        <begin position="655"/>
        <end position="666"/>
    </location>
</feature>
<comment type="similarity">
    <text evidence="2">Belongs to the peptidase C19 family.</text>
</comment>
<dbReference type="CDD" id="cd02674">
    <property type="entry name" value="Peptidase_C19R"/>
    <property type="match status" value="1"/>
</dbReference>
<dbReference type="PROSITE" id="PS00973">
    <property type="entry name" value="USP_2"/>
    <property type="match status" value="1"/>
</dbReference>
<dbReference type="GO" id="GO:0006508">
    <property type="term" value="P:proteolysis"/>
    <property type="evidence" value="ECO:0007669"/>
    <property type="project" value="UniProtKB-KW"/>
</dbReference>
<dbReference type="GO" id="GO:0016579">
    <property type="term" value="P:protein deubiquitination"/>
    <property type="evidence" value="ECO:0007669"/>
    <property type="project" value="InterPro"/>
</dbReference>
<evidence type="ECO:0000256" key="7">
    <source>
        <dbReference type="ARBA" id="ARBA00022807"/>
    </source>
</evidence>
<feature type="domain" description="USP" evidence="10">
    <location>
        <begin position="789"/>
        <end position="1146"/>
    </location>
</feature>
<dbReference type="PANTHER" id="PTHR21646">
    <property type="entry name" value="UBIQUITIN CARBOXYL-TERMINAL HYDROLASE"/>
    <property type="match status" value="1"/>
</dbReference>
<evidence type="ECO:0000313" key="12">
    <source>
        <dbReference type="Proteomes" id="UP000620104"/>
    </source>
</evidence>
<feature type="region of interest" description="Disordered" evidence="8">
    <location>
        <begin position="652"/>
        <end position="762"/>
    </location>
</feature>
<feature type="domain" description="Rhodanese" evidence="9">
    <location>
        <begin position="437"/>
        <end position="569"/>
    </location>
</feature>
<dbReference type="InterPro" id="IPR001763">
    <property type="entry name" value="Rhodanese-like_dom"/>
</dbReference>
<feature type="compositionally biased region" description="Pro residues" evidence="8">
    <location>
        <begin position="170"/>
        <end position="179"/>
    </location>
</feature>